<dbReference type="PANTHER" id="PTHR37490:SF2">
    <property type="match status" value="1"/>
</dbReference>
<reference evidence="1" key="2">
    <citation type="submission" date="2024-10" db="UniProtKB">
        <authorList>
            <consortium name="EnsemblProtists"/>
        </authorList>
    </citation>
    <scope>IDENTIFICATION</scope>
</reference>
<dbReference type="GeneID" id="17268708"/>
<dbReference type="Proteomes" id="UP000013827">
    <property type="component" value="Unassembled WGS sequence"/>
</dbReference>
<dbReference type="AlphaFoldDB" id="A0A0D3JI26"/>
<protein>
    <submittedName>
        <fullName evidence="1">Uncharacterized protein</fullName>
    </submittedName>
</protein>
<keyword evidence="2" id="KW-1185">Reference proteome</keyword>
<accession>A0A0D3JI26</accession>
<dbReference type="RefSeq" id="XP_005775590.1">
    <property type="nucleotide sequence ID" value="XM_005775533.1"/>
</dbReference>
<dbReference type="Pfam" id="PF11913">
    <property type="entry name" value="DUF3431"/>
    <property type="match status" value="1"/>
</dbReference>
<dbReference type="EnsemblProtists" id="EOD23161">
    <property type="protein sequence ID" value="EOD23161"/>
    <property type="gene ID" value="EMIHUDRAFT_95730"/>
</dbReference>
<proteinExistence type="predicted"/>
<dbReference type="PANTHER" id="PTHR37490">
    <property type="entry name" value="EXPRESSED PROTEIN"/>
    <property type="match status" value="1"/>
</dbReference>
<organism evidence="1 2">
    <name type="scientific">Emiliania huxleyi (strain CCMP1516)</name>
    <dbReference type="NCBI Taxonomy" id="280463"/>
    <lineage>
        <taxon>Eukaryota</taxon>
        <taxon>Haptista</taxon>
        <taxon>Haptophyta</taxon>
        <taxon>Prymnesiophyceae</taxon>
        <taxon>Isochrysidales</taxon>
        <taxon>Noelaerhabdaceae</taxon>
        <taxon>Emiliania</taxon>
    </lineage>
</organism>
<name>A0A0D3JI26_EMIH1</name>
<reference evidence="2" key="1">
    <citation type="journal article" date="2013" name="Nature">
        <title>Pan genome of the phytoplankton Emiliania underpins its global distribution.</title>
        <authorList>
            <person name="Read B.A."/>
            <person name="Kegel J."/>
            <person name="Klute M.J."/>
            <person name="Kuo A."/>
            <person name="Lefebvre S.C."/>
            <person name="Maumus F."/>
            <person name="Mayer C."/>
            <person name="Miller J."/>
            <person name="Monier A."/>
            <person name="Salamov A."/>
            <person name="Young J."/>
            <person name="Aguilar M."/>
            <person name="Claverie J.M."/>
            <person name="Frickenhaus S."/>
            <person name="Gonzalez K."/>
            <person name="Herman E.K."/>
            <person name="Lin Y.C."/>
            <person name="Napier J."/>
            <person name="Ogata H."/>
            <person name="Sarno A.F."/>
            <person name="Shmutz J."/>
            <person name="Schroeder D."/>
            <person name="de Vargas C."/>
            <person name="Verret F."/>
            <person name="von Dassow P."/>
            <person name="Valentin K."/>
            <person name="Van de Peer Y."/>
            <person name="Wheeler G."/>
            <person name="Dacks J.B."/>
            <person name="Delwiche C.F."/>
            <person name="Dyhrman S.T."/>
            <person name="Glockner G."/>
            <person name="John U."/>
            <person name="Richards T."/>
            <person name="Worden A.Z."/>
            <person name="Zhang X."/>
            <person name="Grigoriev I.V."/>
            <person name="Allen A.E."/>
            <person name="Bidle K."/>
            <person name="Borodovsky M."/>
            <person name="Bowler C."/>
            <person name="Brownlee C."/>
            <person name="Cock J.M."/>
            <person name="Elias M."/>
            <person name="Gladyshev V.N."/>
            <person name="Groth M."/>
            <person name="Guda C."/>
            <person name="Hadaegh A."/>
            <person name="Iglesias-Rodriguez M.D."/>
            <person name="Jenkins J."/>
            <person name="Jones B.M."/>
            <person name="Lawson T."/>
            <person name="Leese F."/>
            <person name="Lindquist E."/>
            <person name="Lobanov A."/>
            <person name="Lomsadze A."/>
            <person name="Malik S.B."/>
            <person name="Marsh M.E."/>
            <person name="Mackinder L."/>
            <person name="Mock T."/>
            <person name="Mueller-Roeber B."/>
            <person name="Pagarete A."/>
            <person name="Parker M."/>
            <person name="Probert I."/>
            <person name="Quesneville H."/>
            <person name="Raines C."/>
            <person name="Rensing S.A."/>
            <person name="Riano-Pachon D.M."/>
            <person name="Richier S."/>
            <person name="Rokitta S."/>
            <person name="Shiraiwa Y."/>
            <person name="Soanes D.M."/>
            <person name="van der Giezen M."/>
            <person name="Wahlund T.M."/>
            <person name="Williams B."/>
            <person name="Wilson W."/>
            <person name="Wolfe G."/>
            <person name="Wurch L.L."/>
        </authorList>
    </citation>
    <scope>NUCLEOTIDE SEQUENCE</scope>
</reference>
<evidence type="ECO:0000313" key="2">
    <source>
        <dbReference type="Proteomes" id="UP000013827"/>
    </source>
</evidence>
<dbReference type="PaxDb" id="2903-EOD23161"/>
<dbReference type="KEGG" id="ehx:EMIHUDRAFT_95730"/>
<evidence type="ECO:0000313" key="1">
    <source>
        <dbReference type="EnsemblProtists" id="EOD23161"/>
    </source>
</evidence>
<dbReference type="HOGENOM" id="CLU_790913_0_0_1"/>
<sequence length="351" mass="39147">MPHVIRAPPPAIAPPAGALIARSQSRWTTDMVVVVAAFNEYDPLDLPRWMRHDKHVTFYVYQRHNASLPHYSPNLGWEGGVYIQFVLEHYEDLPKQIAFVQAHPEEHNPDWRKWLGCVRPDAAWATLNPLYIVRPWTYFARRHGDVVPLVEQCWRNTLAAFGLRELLASRARPDVAFFCCAQLVVSREQLRSRGRAAFLAAHQHFAGAGAHGTCHQGPLRWHELSTPLLCTEKMLACAKRGDKDACACGGCRHANRSGEPWCSVCKSWKTACNPQLASSADVSTKHTMASAFEHLHHVFLGGQPFVMPPPTPEMWCRMFLPDAECIGSPCRLEAANDGALPLVVAGISLAP</sequence>
<dbReference type="InterPro" id="IPR021838">
    <property type="entry name" value="DUF3431"/>
</dbReference>